<dbReference type="RefSeq" id="XP_008029167.1">
    <property type="nucleotide sequence ID" value="XM_008030976.1"/>
</dbReference>
<feature type="compositionally biased region" description="Acidic residues" evidence="1">
    <location>
        <begin position="454"/>
        <end position="467"/>
    </location>
</feature>
<feature type="compositionally biased region" description="Low complexity" evidence="1">
    <location>
        <begin position="232"/>
        <end position="251"/>
    </location>
</feature>
<dbReference type="OrthoDB" id="5326588at2759"/>
<dbReference type="GeneID" id="19395808"/>
<feature type="compositionally biased region" description="Basic residues" evidence="1">
    <location>
        <begin position="94"/>
        <end position="103"/>
    </location>
</feature>
<protein>
    <submittedName>
        <fullName evidence="2">Uncharacterized protein</fullName>
    </submittedName>
</protein>
<keyword evidence="3" id="KW-1185">Reference proteome</keyword>
<reference evidence="2 3" key="2">
    <citation type="journal article" date="2013" name="PLoS Genet.">
        <title>Comparative genome structure, secondary metabolite, and effector coding capacity across Cochliobolus pathogens.</title>
        <authorList>
            <person name="Condon B.J."/>
            <person name="Leng Y."/>
            <person name="Wu D."/>
            <person name="Bushley K.E."/>
            <person name="Ohm R.A."/>
            <person name="Otillar R."/>
            <person name="Martin J."/>
            <person name="Schackwitz W."/>
            <person name="Grimwood J."/>
            <person name="MohdZainudin N."/>
            <person name="Xue C."/>
            <person name="Wang R."/>
            <person name="Manning V.A."/>
            <person name="Dhillon B."/>
            <person name="Tu Z.J."/>
            <person name="Steffenson B.J."/>
            <person name="Salamov A."/>
            <person name="Sun H."/>
            <person name="Lowry S."/>
            <person name="LaButti K."/>
            <person name="Han J."/>
            <person name="Copeland A."/>
            <person name="Lindquist E."/>
            <person name="Barry K."/>
            <person name="Schmutz J."/>
            <person name="Baker S.E."/>
            <person name="Ciuffetti L.M."/>
            <person name="Grigoriev I.V."/>
            <person name="Zhong S."/>
            <person name="Turgeon B.G."/>
        </authorList>
    </citation>
    <scope>NUCLEOTIDE SEQUENCE [LARGE SCALE GENOMIC DNA]</scope>
    <source>
        <strain evidence="3">28A</strain>
    </source>
</reference>
<name>R0K1A1_EXST2</name>
<feature type="region of interest" description="Disordered" evidence="1">
    <location>
        <begin position="429"/>
        <end position="491"/>
    </location>
</feature>
<feature type="region of interest" description="Disordered" evidence="1">
    <location>
        <begin position="63"/>
        <end position="258"/>
    </location>
</feature>
<proteinExistence type="predicted"/>
<accession>R0K1A1</accession>
<dbReference type="EMBL" id="KB908833">
    <property type="protein sequence ID" value="EOA83454.1"/>
    <property type="molecule type" value="Genomic_DNA"/>
</dbReference>
<gene>
    <name evidence="2" type="ORF">SETTUDRAFT_120240</name>
</gene>
<reference evidence="2 3" key="1">
    <citation type="journal article" date="2012" name="PLoS Pathog.">
        <title>Diverse lifestyles and strategies of plant pathogenesis encoded in the genomes of eighteen Dothideomycetes fungi.</title>
        <authorList>
            <person name="Ohm R.A."/>
            <person name="Feau N."/>
            <person name="Henrissat B."/>
            <person name="Schoch C.L."/>
            <person name="Horwitz B.A."/>
            <person name="Barry K.W."/>
            <person name="Condon B.J."/>
            <person name="Copeland A.C."/>
            <person name="Dhillon B."/>
            <person name="Glaser F."/>
            <person name="Hesse C.N."/>
            <person name="Kosti I."/>
            <person name="LaButti K."/>
            <person name="Lindquist E.A."/>
            <person name="Lucas S."/>
            <person name="Salamov A.A."/>
            <person name="Bradshaw R.E."/>
            <person name="Ciuffetti L."/>
            <person name="Hamelin R.C."/>
            <person name="Kema G.H.J."/>
            <person name="Lawrence C."/>
            <person name="Scott J.A."/>
            <person name="Spatafora J.W."/>
            <person name="Turgeon B.G."/>
            <person name="de Wit P.J.G.M."/>
            <person name="Zhong S."/>
            <person name="Goodwin S.B."/>
            <person name="Grigoriev I.V."/>
        </authorList>
    </citation>
    <scope>NUCLEOTIDE SEQUENCE [LARGE SCALE GENOMIC DNA]</scope>
    <source>
        <strain evidence="3">28A</strain>
    </source>
</reference>
<feature type="compositionally biased region" description="Basic and acidic residues" evidence="1">
    <location>
        <begin position="82"/>
        <end position="93"/>
    </location>
</feature>
<feature type="compositionally biased region" description="Basic and acidic residues" evidence="1">
    <location>
        <begin position="432"/>
        <end position="441"/>
    </location>
</feature>
<dbReference type="HOGENOM" id="CLU_040818_0_0_1"/>
<evidence type="ECO:0000313" key="2">
    <source>
        <dbReference type="EMBL" id="EOA83454.1"/>
    </source>
</evidence>
<evidence type="ECO:0000256" key="1">
    <source>
        <dbReference type="SAM" id="MobiDB-lite"/>
    </source>
</evidence>
<feature type="compositionally biased region" description="Basic residues" evidence="1">
    <location>
        <begin position="191"/>
        <end position="215"/>
    </location>
</feature>
<feature type="compositionally biased region" description="Basic and acidic residues" evidence="1">
    <location>
        <begin position="180"/>
        <end position="190"/>
    </location>
</feature>
<feature type="compositionally biased region" description="Low complexity" evidence="1">
    <location>
        <begin position="310"/>
        <end position="323"/>
    </location>
</feature>
<organism evidence="2 3">
    <name type="scientific">Exserohilum turcicum (strain 28A)</name>
    <name type="common">Northern leaf blight fungus</name>
    <name type="synonym">Setosphaeria turcica</name>
    <dbReference type="NCBI Taxonomy" id="671987"/>
    <lineage>
        <taxon>Eukaryota</taxon>
        <taxon>Fungi</taxon>
        <taxon>Dikarya</taxon>
        <taxon>Ascomycota</taxon>
        <taxon>Pezizomycotina</taxon>
        <taxon>Dothideomycetes</taxon>
        <taxon>Pleosporomycetidae</taxon>
        <taxon>Pleosporales</taxon>
        <taxon>Pleosporineae</taxon>
        <taxon>Pleosporaceae</taxon>
        <taxon>Exserohilum</taxon>
    </lineage>
</organism>
<dbReference type="eggNOG" id="ENOG502RJYJ">
    <property type="taxonomic scope" value="Eukaryota"/>
</dbReference>
<feature type="compositionally biased region" description="Basic and acidic residues" evidence="1">
    <location>
        <begin position="121"/>
        <end position="130"/>
    </location>
</feature>
<sequence length="491" mass="54548">MLLQPDPTLAEVPGFTKEQLDALARSVELRRHQLETDIASYIRCKQDELRNYGHQLIDQYRSTQCPQQLASDRKSPASNADDAVKAPEPDDRIKQKKHTKVHKREQELYGLVTPVFLPLLDARDSSPDKRRTPKPPTPYGANDAADSPPARPSRDAEQTKARKQRKDNKDLESPAPGALAKDKQSGEAPKKMKRSTMKKSALRHKDKPRTPRKRVSLVIDGQTVHPSDTVDEPLLTSPSSETTSASNSIASLDDMIDPRLTTSDPPLFLEHRNDIHHSLPLPMANAIQSASKAYSESHTPTPVSIATDHSPPLHSPRSPSIPSKPTQPPMRTFLDPSPIQQSHSIPETAGPDPIYSISPVTTTELESDSLAEEEQDFDTYVGGLHGSGVADVDQAGSYGYPSSLGASYMESYMQNRPLRVRMEAATKAGLSEAEKRRLLEERVEEEEDHVHDDVDNDEDDSDDLSDIDMDHTRKKSKDLGEDHFMGDMDDF</sequence>
<feature type="compositionally biased region" description="Basic and acidic residues" evidence="1">
    <location>
        <begin position="477"/>
        <end position="491"/>
    </location>
</feature>
<dbReference type="AlphaFoldDB" id="R0K1A1"/>
<feature type="compositionally biased region" description="Polar residues" evidence="1">
    <location>
        <begin position="289"/>
        <end position="304"/>
    </location>
</feature>
<dbReference type="Proteomes" id="UP000016935">
    <property type="component" value="Unassembled WGS sequence"/>
</dbReference>
<evidence type="ECO:0000313" key="3">
    <source>
        <dbReference type="Proteomes" id="UP000016935"/>
    </source>
</evidence>
<feature type="region of interest" description="Disordered" evidence="1">
    <location>
        <begin position="289"/>
        <end position="371"/>
    </location>
</feature>